<organism evidence="1 2">
    <name type="scientific">Nannocystis bainbridge</name>
    <dbReference type="NCBI Taxonomy" id="2995303"/>
    <lineage>
        <taxon>Bacteria</taxon>
        <taxon>Pseudomonadati</taxon>
        <taxon>Myxococcota</taxon>
        <taxon>Polyangia</taxon>
        <taxon>Nannocystales</taxon>
        <taxon>Nannocystaceae</taxon>
        <taxon>Nannocystis</taxon>
    </lineage>
</organism>
<name>A0ABT5E5Y8_9BACT</name>
<reference evidence="1 2" key="1">
    <citation type="submission" date="2022-11" db="EMBL/GenBank/DDBJ databases">
        <title>Minimal conservation of predation-associated metabolite biosynthetic gene clusters underscores biosynthetic potential of Myxococcota including descriptions for ten novel species: Archangium lansinium sp. nov., Myxococcus landrumus sp. nov., Nannocystis bai.</title>
        <authorList>
            <person name="Ahearne A."/>
            <person name="Stevens C."/>
            <person name="Dowd S."/>
        </authorList>
    </citation>
    <scope>NUCLEOTIDE SEQUENCE [LARGE SCALE GENOMIC DNA]</scope>
    <source>
        <strain evidence="1 2">BB15-2</strain>
    </source>
</reference>
<dbReference type="Proteomes" id="UP001221686">
    <property type="component" value="Unassembled WGS sequence"/>
</dbReference>
<keyword evidence="2" id="KW-1185">Reference proteome</keyword>
<proteinExistence type="predicted"/>
<comment type="caution">
    <text evidence="1">The sequence shown here is derived from an EMBL/GenBank/DDBJ whole genome shotgun (WGS) entry which is preliminary data.</text>
</comment>
<evidence type="ECO:0000313" key="1">
    <source>
        <dbReference type="EMBL" id="MDC0720181.1"/>
    </source>
</evidence>
<sequence length="284" mass="31381">MRSRFRCPRCGAALTSWLRELELADALNLHMSHTWSLPSRWFVRRDSPLLRGSLLTEPASYPWLLAPSMKWLRIHADGARTIGCCGLAHYGPELPNLVCACGHEIGLGYRDCIGPYWFSLHASAVREEAVDAAPLQRLAERLTGLRARVAGPVARTGYDPGGRGAWHHDTTTWDDATRLNEVALDCGGGVDDPAITITSPQLPAGAQLVVPLPWCQLVRLVVLCEKPWAETSSPLRWQNGEQPRVSVSRHRRRVLLTAWGKGDASWAVTFEVRAWAGAWAGLRG</sequence>
<accession>A0ABT5E5Y8</accession>
<dbReference type="EMBL" id="JAQNDL010000002">
    <property type="protein sequence ID" value="MDC0720181.1"/>
    <property type="molecule type" value="Genomic_DNA"/>
</dbReference>
<dbReference type="RefSeq" id="WP_272088672.1">
    <property type="nucleotide sequence ID" value="NZ_JAQNDL010000002.1"/>
</dbReference>
<protein>
    <submittedName>
        <fullName evidence="1">Uncharacterized protein</fullName>
    </submittedName>
</protein>
<gene>
    <name evidence="1" type="ORF">POL25_25000</name>
</gene>
<evidence type="ECO:0000313" key="2">
    <source>
        <dbReference type="Proteomes" id="UP001221686"/>
    </source>
</evidence>